<comment type="caution">
    <text evidence="1">The sequence shown here is derived from an EMBL/GenBank/DDBJ whole genome shotgun (WGS) entry which is preliminary data.</text>
</comment>
<organism evidence="1 2">
    <name type="scientific">Saguinus oedipus</name>
    <name type="common">Cotton-top tamarin</name>
    <name type="synonym">Oedipomidas oedipus</name>
    <dbReference type="NCBI Taxonomy" id="9490"/>
    <lineage>
        <taxon>Eukaryota</taxon>
        <taxon>Metazoa</taxon>
        <taxon>Chordata</taxon>
        <taxon>Craniata</taxon>
        <taxon>Vertebrata</taxon>
        <taxon>Euteleostomi</taxon>
        <taxon>Mammalia</taxon>
        <taxon>Eutheria</taxon>
        <taxon>Euarchontoglires</taxon>
        <taxon>Primates</taxon>
        <taxon>Haplorrhini</taxon>
        <taxon>Platyrrhini</taxon>
        <taxon>Cebidae</taxon>
        <taxon>Callitrichinae</taxon>
        <taxon>Saguinus</taxon>
    </lineage>
</organism>
<reference evidence="1 2" key="1">
    <citation type="submission" date="2023-05" db="EMBL/GenBank/DDBJ databases">
        <title>B98-5 Cell Line De Novo Hybrid Assembly: An Optical Mapping Approach.</title>
        <authorList>
            <person name="Kananen K."/>
            <person name="Auerbach J.A."/>
            <person name="Kautto E."/>
            <person name="Blachly J.S."/>
        </authorList>
    </citation>
    <scope>NUCLEOTIDE SEQUENCE [LARGE SCALE GENOMIC DNA]</scope>
    <source>
        <strain evidence="1">B95-8</strain>
        <tissue evidence="1">Cell line</tissue>
    </source>
</reference>
<gene>
    <name evidence="1" type="ORF">P7K49_019657</name>
</gene>
<feature type="non-terminal residue" evidence="1">
    <location>
        <position position="57"/>
    </location>
</feature>
<keyword evidence="2" id="KW-1185">Reference proteome</keyword>
<dbReference type="Proteomes" id="UP001266305">
    <property type="component" value="Unassembled WGS sequence"/>
</dbReference>
<dbReference type="EMBL" id="JASSZA010000009">
    <property type="protein sequence ID" value="KAK2101990.1"/>
    <property type="molecule type" value="Genomic_DNA"/>
</dbReference>
<proteinExistence type="predicted"/>
<name>A0ABQ9UY34_SAGOE</name>
<accession>A0ABQ9UY34</accession>
<sequence length="57" mass="6623">MICGCLKRVKITKVGEIKRETKILYQLHEHQRHSKCGRTVTERKVLSHVKEHNGLDG</sequence>
<evidence type="ECO:0000313" key="2">
    <source>
        <dbReference type="Proteomes" id="UP001266305"/>
    </source>
</evidence>
<protein>
    <submittedName>
        <fullName evidence="1">Uncharacterized protein</fullName>
    </submittedName>
</protein>
<evidence type="ECO:0000313" key="1">
    <source>
        <dbReference type="EMBL" id="KAK2101990.1"/>
    </source>
</evidence>